<comment type="caution">
    <text evidence="1">The sequence shown here is derived from an EMBL/GenBank/DDBJ whole genome shotgun (WGS) entry which is preliminary data.</text>
</comment>
<gene>
    <name evidence="1" type="ORF">GCM10010361_73990</name>
</gene>
<protein>
    <submittedName>
        <fullName evidence="1">Extracellular solute-binding protein</fullName>
    </submittedName>
</protein>
<accession>A0ABP3LHH7</accession>
<sequence>MDTPVGCFDARVGCAGYVRRTTVRASGRVDRRGLLKITGGSVAALGLTAAGCGTGGGSADGTVTIRYAWWGADDRAKRINESIALFEKKHPKIKVKTDFQDYVAFWEKFQTQAAGGNSPDVFQCALAFLRKYDKRGVLLDLKQQVDAGHLKMTGFRSGLEKVGEVDGKLLGVPVGSNTMSLVIDEKVFKKAGIVPKQGWTWDQYFAALKKIRDTQHRAGDSGYFGVMYLYDLYLRQQGKAFFTEKGLGFDESDLREWWADGYDAVRSGLVADPKKVVQVAPKSAVSDGMAASEFTWDNFSVRYDSEGDSTYGLAPVPTTDGKKTGQYLSSLMLSASARTKYPQQVAQFIDFMVHDPEVGKIMGYDRGILATEAQYAAFRPSDPVNKAIAAYEEKTAAAGVFGPITPHPAGADTVEAAFLRIGTDLGVGKTKTADAVRQFFSEAKSALAG</sequence>
<dbReference type="PANTHER" id="PTHR43649">
    <property type="entry name" value="ARABINOSE-BINDING PROTEIN-RELATED"/>
    <property type="match status" value="1"/>
</dbReference>
<keyword evidence="2" id="KW-1185">Reference proteome</keyword>
<evidence type="ECO:0000313" key="1">
    <source>
        <dbReference type="EMBL" id="GAA0497618.1"/>
    </source>
</evidence>
<dbReference type="PANTHER" id="PTHR43649:SF30">
    <property type="entry name" value="ABC TRANSPORTER SUBSTRATE-BINDING PROTEIN"/>
    <property type="match status" value="1"/>
</dbReference>
<dbReference type="Gene3D" id="3.40.190.10">
    <property type="entry name" value="Periplasmic binding protein-like II"/>
    <property type="match status" value="2"/>
</dbReference>
<name>A0ABP3LHH7_9ACTN</name>
<proteinExistence type="predicted"/>
<reference evidence="2" key="1">
    <citation type="journal article" date="2019" name="Int. J. Syst. Evol. Microbiol.">
        <title>The Global Catalogue of Microorganisms (GCM) 10K type strain sequencing project: providing services to taxonomists for standard genome sequencing and annotation.</title>
        <authorList>
            <consortium name="The Broad Institute Genomics Platform"/>
            <consortium name="The Broad Institute Genome Sequencing Center for Infectious Disease"/>
            <person name="Wu L."/>
            <person name="Ma J."/>
        </authorList>
    </citation>
    <scope>NUCLEOTIDE SEQUENCE [LARGE SCALE GENOMIC DNA]</scope>
    <source>
        <strain evidence="2">JCM 4805</strain>
    </source>
</reference>
<evidence type="ECO:0000313" key="2">
    <source>
        <dbReference type="Proteomes" id="UP001500909"/>
    </source>
</evidence>
<dbReference type="Proteomes" id="UP001500909">
    <property type="component" value="Unassembled WGS sequence"/>
</dbReference>
<dbReference type="Pfam" id="PF01547">
    <property type="entry name" value="SBP_bac_1"/>
    <property type="match status" value="1"/>
</dbReference>
<dbReference type="InterPro" id="IPR050490">
    <property type="entry name" value="Bact_solute-bd_prot1"/>
</dbReference>
<organism evidence="1 2">
    <name type="scientific">Streptomyces olivaceiscleroticus</name>
    <dbReference type="NCBI Taxonomy" id="68245"/>
    <lineage>
        <taxon>Bacteria</taxon>
        <taxon>Bacillati</taxon>
        <taxon>Actinomycetota</taxon>
        <taxon>Actinomycetes</taxon>
        <taxon>Kitasatosporales</taxon>
        <taxon>Streptomycetaceae</taxon>
        <taxon>Streptomyces</taxon>
    </lineage>
</organism>
<dbReference type="SUPFAM" id="SSF53850">
    <property type="entry name" value="Periplasmic binding protein-like II"/>
    <property type="match status" value="1"/>
</dbReference>
<dbReference type="InterPro" id="IPR006059">
    <property type="entry name" value="SBP"/>
</dbReference>
<dbReference type="EMBL" id="BAAABY010000058">
    <property type="protein sequence ID" value="GAA0497618.1"/>
    <property type="molecule type" value="Genomic_DNA"/>
</dbReference>